<evidence type="ECO:0000259" key="1">
    <source>
        <dbReference type="Pfam" id="PF18899"/>
    </source>
</evidence>
<dbReference type="InterPro" id="IPR043714">
    <property type="entry name" value="DUF5655"/>
</dbReference>
<dbReference type="AlphaFoldDB" id="A0A2G6K9D1"/>
<proteinExistence type="predicted"/>
<evidence type="ECO:0000313" key="2">
    <source>
        <dbReference type="EMBL" id="PIE32306.1"/>
    </source>
</evidence>
<sequence>MSKKTSKMIGVFTSKPKTQKYVEIIEGYVSSLGDCKKEIKAQASFSVDRKFLWLWAYERTSDGTLYMTVCLDKQLDNPNFHYVAQVSPNRWNHHVVVKSEEMARSNWLQQLVKEGFEFAKKY</sequence>
<dbReference type="Proteomes" id="UP000230914">
    <property type="component" value="Unassembled WGS sequence"/>
</dbReference>
<protein>
    <recommendedName>
        <fullName evidence="1">DUF5655 domain-containing protein</fullName>
    </recommendedName>
</protein>
<dbReference type="Pfam" id="PF18899">
    <property type="entry name" value="DUF5655"/>
    <property type="match status" value="1"/>
</dbReference>
<comment type="caution">
    <text evidence="2">The sequence shown here is derived from an EMBL/GenBank/DDBJ whole genome shotgun (WGS) entry which is preliminary data.</text>
</comment>
<dbReference type="EMBL" id="PDSL01000051">
    <property type="protein sequence ID" value="PIE32306.1"/>
    <property type="molecule type" value="Genomic_DNA"/>
</dbReference>
<feature type="domain" description="DUF5655" evidence="1">
    <location>
        <begin position="17"/>
        <end position="118"/>
    </location>
</feature>
<name>A0A2G6K9D1_9ACTN</name>
<evidence type="ECO:0000313" key="3">
    <source>
        <dbReference type="Proteomes" id="UP000230914"/>
    </source>
</evidence>
<reference evidence="2 3" key="1">
    <citation type="submission" date="2017-10" db="EMBL/GenBank/DDBJ databases">
        <title>Novel microbial diversity and functional potential in the marine mammal oral microbiome.</title>
        <authorList>
            <person name="Dudek N.K."/>
            <person name="Sun C.L."/>
            <person name="Burstein D."/>
            <person name="Kantor R.S."/>
            <person name="Aliaga Goltsman D.S."/>
            <person name="Bik E.M."/>
            <person name="Thomas B.C."/>
            <person name="Banfield J.F."/>
            <person name="Relman D.A."/>
        </authorList>
    </citation>
    <scope>NUCLEOTIDE SEQUENCE [LARGE SCALE GENOMIC DNA]</scope>
    <source>
        <strain evidence="2">DOLJORAL78_61_10</strain>
    </source>
</reference>
<accession>A0A2G6K9D1</accession>
<organism evidence="2 3">
    <name type="scientific">Ilumatobacter coccineus</name>
    <dbReference type="NCBI Taxonomy" id="467094"/>
    <lineage>
        <taxon>Bacteria</taxon>
        <taxon>Bacillati</taxon>
        <taxon>Actinomycetota</taxon>
        <taxon>Acidimicrobiia</taxon>
        <taxon>Acidimicrobiales</taxon>
        <taxon>Ilumatobacteraceae</taxon>
        <taxon>Ilumatobacter</taxon>
    </lineage>
</organism>
<gene>
    <name evidence="2" type="ORF">CSA55_03705</name>
</gene>